<comment type="caution">
    <text evidence="2">The sequence shown here is derived from an EMBL/GenBank/DDBJ whole genome shotgun (WGS) entry which is preliminary data.</text>
</comment>
<evidence type="ECO:0000313" key="3">
    <source>
        <dbReference type="Proteomes" id="UP000177698"/>
    </source>
</evidence>
<dbReference type="EMBL" id="MGAG01000010">
    <property type="protein sequence ID" value="OGK41670.1"/>
    <property type="molecule type" value="Genomic_DNA"/>
</dbReference>
<feature type="domain" description="Peptidase C39-like" evidence="1">
    <location>
        <begin position="114"/>
        <end position="263"/>
    </location>
</feature>
<protein>
    <recommendedName>
        <fullName evidence="1">Peptidase C39-like domain-containing protein</fullName>
    </recommendedName>
</protein>
<dbReference type="AlphaFoldDB" id="A0A1F7IE87"/>
<gene>
    <name evidence="2" type="ORF">A2954_07375</name>
</gene>
<dbReference type="STRING" id="1802056.A2954_07375"/>
<reference evidence="2 3" key="1">
    <citation type="journal article" date="2016" name="Nat. Commun.">
        <title>Thousands of microbial genomes shed light on interconnected biogeochemical processes in an aquifer system.</title>
        <authorList>
            <person name="Anantharaman K."/>
            <person name="Brown C.T."/>
            <person name="Hug L.A."/>
            <person name="Sharon I."/>
            <person name="Castelle C.J."/>
            <person name="Probst A.J."/>
            <person name="Thomas B.C."/>
            <person name="Singh A."/>
            <person name="Wilkins M.J."/>
            <person name="Karaoz U."/>
            <person name="Brodie E.L."/>
            <person name="Williams K.H."/>
            <person name="Hubbard S.S."/>
            <person name="Banfield J.F."/>
        </authorList>
    </citation>
    <scope>NUCLEOTIDE SEQUENCE [LARGE SCALE GENOMIC DNA]</scope>
</reference>
<proteinExistence type="predicted"/>
<sequence>MKIFKKIIILILFLFLFNQFSLIKPLVAQTPATNTTNNIDLSILGELIRLLFSLGFRPQGGNLPDLTPIPGNVHSGANSAPSAPAPYNPGPIPFTPPSGYVYYSQCGASQYSPNPYKNKDFGGYSLPNGCNICKAGCGPTTVSMILGSLVNKSITPEAVVDYYGSTNLLKAKIPYYLGCDGSRASDAQAALNNLGGSYGLKTTAFRLYNSQSVGQQVANDFRNWLRSGWTIFALANYCENGCGHFFWIIEIDNNNQVWAYDPYYGRREAPPINENRYSPFPKYKSAFGVKKM</sequence>
<dbReference type="Proteomes" id="UP000177698">
    <property type="component" value="Unassembled WGS sequence"/>
</dbReference>
<evidence type="ECO:0000259" key="1">
    <source>
        <dbReference type="Pfam" id="PF13529"/>
    </source>
</evidence>
<dbReference type="InterPro" id="IPR039564">
    <property type="entry name" value="Peptidase_C39-like"/>
</dbReference>
<name>A0A1F7IE87_9BACT</name>
<dbReference type="Pfam" id="PF13529">
    <property type="entry name" value="Peptidase_C39_2"/>
    <property type="match status" value="1"/>
</dbReference>
<organism evidence="2 3">
    <name type="scientific">Candidatus Roizmanbacteria bacterium RIFCSPLOWO2_01_FULL_37_12</name>
    <dbReference type="NCBI Taxonomy" id="1802056"/>
    <lineage>
        <taxon>Bacteria</taxon>
        <taxon>Candidatus Roizmaniibacteriota</taxon>
    </lineage>
</organism>
<evidence type="ECO:0000313" key="2">
    <source>
        <dbReference type="EMBL" id="OGK41670.1"/>
    </source>
</evidence>
<accession>A0A1F7IE87</accession>